<evidence type="ECO:0000256" key="2">
    <source>
        <dbReference type="ARBA" id="ARBA00023015"/>
    </source>
</evidence>
<comment type="caution">
    <text evidence="6">The sequence shown here is derived from an EMBL/GenBank/DDBJ whole genome shotgun (WGS) entry which is preliminary data.</text>
</comment>
<evidence type="ECO:0000313" key="6">
    <source>
        <dbReference type="EMBL" id="EAS66791.1"/>
    </source>
</evidence>
<dbReference type="InterPro" id="IPR005119">
    <property type="entry name" value="LysR_subst-bd"/>
</dbReference>
<dbReference type="GO" id="GO:0003677">
    <property type="term" value="F:DNA binding"/>
    <property type="evidence" value="ECO:0007669"/>
    <property type="project" value="UniProtKB-KW"/>
</dbReference>
<dbReference type="PANTHER" id="PTHR30118:SF15">
    <property type="entry name" value="TRANSCRIPTIONAL REGULATORY PROTEIN"/>
    <property type="match status" value="1"/>
</dbReference>
<dbReference type="AlphaFoldDB" id="Q1ZTG9"/>
<dbReference type="Pfam" id="PF03466">
    <property type="entry name" value="LysR_substrate"/>
    <property type="match status" value="1"/>
</dbReference>
<dbReference type="Pfam" id="PF00126">
    <property type="entry name" value="HTH_1"/>
    <property type="match status" value="1"/>
</dbReference>
<organism evidence="6 7">
    <name type="scientific">Photobacterium angustum (strain S14 / CCUG 15956)</name>
    <name type="common">Vibrio sp. (strain S14 / CCUG 15956)</name>
    <dbReference type="NCBI Taxonomy" id="314292"/>
    <lineage>
        <taxon>Bacteria</taxon>
        <taxon>Pseudomonadati</taxon>
        <taxon>Pseudomonadota</taxon>
        <taxon>Gammaproteobacteria</taxon>
        <taxon>Vibrionales</taxon>
        <taxon>Vibrionaceae</taxon>
        <taxon>Photobacterium</taxon>
    </lineage>
</organism>
<dbReference type="SUPFAM" id="SSF46785">
    <property type="entry name" value="Winged helix' DNA-binding domain"/>
    <property type="match status" value="1"/>
</dbReference>
<dbReference type="Gene3D" id="1.10.10.10">
    <property type="entry name" value="Winged helix-like DNA-binding domain superfamily/Winged helix DNA-binding domain"/>
    <property type="match status" value="1"/>
</dbReference>
<dbReference type="InterPro" id="IPR036388">
    <property type="entry name" value="WH-like_DNA-bd_sf"/>
</dbReference>
<accession>Q1ZTG9</accession>
<evidence type="ECO:0000256" key="1">
    <source>
        <dbReference type="ARBA" id="ARBA00009437"/>
    </source>
</evidence>
<sequence>MVMSNPLSELDLNLIRLLKAVVEHKSIKLAAMQLGISQPSASRGVVKLKQFFNDPLFVRKAHGVEPSPLAIRLASEFDNILAPIEKVLLEFSDFKPTEYRGSIAIVVDPYVMDEHGQHILSCCHRAFPLATFVFSNWDSSSQLEMLDGKFDYCILDQGTAIAKDIYMQPLFREKRVILAKKHHPTLRIDQNDWSQVATLPLVSLPAPTAYKPLCTVESEYQRMGYEPQVLLKTFNLRVACQMLLETNAIMFASESTADLMPELHAYPMPNVNRNFSHFVVSGGYLQTHRNYPLYKHLHQVLQATFR</sequence>
<evidence type="ECO:0000256" key="4">
    <source>
        <dbReference type="ARBA" id="ARBA00023163"/>
    </source>
</evidence>
<dbReference type="Gene3D" id="3.40.190.10">
    <property type="entry name" value="Periplasmic binding protein-like II"/>
    <property type="match status" value="2"/>
</dbReference>
<dbReference type="eggNOG" id="COG0583">
    <property type="taxonomic scope" value="Bacteria"/>
</dbReference>
<evidence type="ECO:0000313" key="7">
    <source>
        <dbReference type="Proteomes" id="UP000001603"/>
    </source>
</evidence>
<dbReference type="Proteomes" id="UP000001603">
    <property type="component" value="Unassembled WGS sequence"/>
</dbReference>
<dbReference type="EMBL" id="AAOJ01000001">
    <property type="protein sequence ID" value="EAS66791.1"/>
    <property type="molecule type" value="Genomic_DNA"/>
</dbReference>
<dbReference type="GO" id="GO:0003700">
    <property type="term" value="F:DNA-binding transcription factor activity"/>
    <property type="evidence" value="ECO:0007669"/>
    <property type="project" value="InterPro"/>
</dbReference>
<dbReference type="InterPro" id="IPR036390">
    <property type="entry name" value="WH_DNA-bd_sf"/>
</dbReference>
<keyword evidence="3" id="KW-0238">DNA-binding</keyword>
<reference evidence="6 7" key="1">
    <citation type="journal article" date="2009" name="Proc. Natl. Acad. Sci. U.S.A.">
        <title>The genomic basis of trophic strategy in marine bacteria.</title>
        <authorList>
            <person name="Lauro F.M."/>
            <person name="McDougald D."/>
            <person name="Thomas T."/>
            <person name="Williams T.J."/>
            <person name="Egan S."/>
            <person name="Rice S."/>
            <person name="DeMaere M.Z."/>
            <person name="Ting L."/>
            <person name="Ertan H."/>
            <person name="Johnson J."/>
            <person name="Ferriera S."/>
            <person name="Lapidus A."/>
            <person name="Anderson I."/>
            <person name="Kyrpides N."/>
            <person name="Munk A.C."/>
            <person name="Detter C."/>
            <person name="Han C.S."/>
            <person name="Brown M.V."/>
            <person name="Robb F.T."/>
            <person name="Kjelleberg S."/>
            <person name="Cavicchioli R."/>
        </authorList>
    </citation>
    <scope>NUCLEOTIDE SEQUENCE [LARGE SCALE GENOMIC DNA]</scope>
    <source>
        <strain evidence="6 7">S14</strain>
    </source>
</reference>
<comment type="similarity">
    <text evidence="1">Belongs to the LysR transcriptional regulatory family.</text>
</comment>
<gene>
    <name evidence="6" type="ORF">VAS14_15779</name>
</gene>
<evidence type="ECO:0000256" key="3">
    <source>
        <dbReference type="ARBA" id="ARBA00023125"/>
    </source>
</evidence>
<feature type="domain" description="HTH lysR-type" evidence="5">
    <location>
        <begin position="10"/>
        <end position="67"/>
    </location>
</feature>
<dbReference type="PANTHER" id="PTHR30118">
    <property type="entry name" value="HTH-TYPE TRANSCRIPTIONAL REGULATOR LEUO-RELATED"/>
    <property type="match status" value="1"/>
</dbReference>
<dbReference type="InterPro" id="IPR000847">
    <property type="entry name" value="LysR_HTH_N"/>
</dbReference>
<keyword evidence="2" id="KW-0805">Transcription regulation</keyword>
<dbReference type="PROSITE" id="PS50931">
    <property type="entry name" value="HTH_LYSR"/>
    <property type="match status" value="1"/>
</dbReference>
<keyword evidence="4" id="KW-0804">Transcription</keyword>
<name>Q1ZTG9_PHOAS</name>
<dbReference type="InterPro" id="IPR050389">
    <property type="entry name" value="LysR-type_TF"/>
</dbReference>
<evidence type="ECO:0000259" key="5">
    <source>
        <dbReference type="PROSITE" id="PS50931"/>
    </source>
</evidence>
<proteinExistence type="inferred from homology"/>
<dbReference type="SUPFAM" id="SSF53850">
    <property type="entry name" value="Periplasmic binding protein-like II"/>
    <property type="match status" value="1"/>
</dbReference>
<dbReference type="HOGENOM" id="CLU_039613_39_2_6"/>
<protein>
    <submittedName>
        <fullName evidence="6">Putative transcriptional regulator, LysR family protein</fullName>
    </submittedName>
</protein>